<keyword evidence="8" id="KW-1185">Reference proteome</keyword>
<name>A0A401G9W2_9APHY</name>
<dbReference type="Proteomes" id="UP000287166">
    <property type="component" value="Unassembled WGS sequence"/>
</dbReference>
<dbReference type="PROSITE" id="PS50283">
    <property type="entry name" value="NA_SOLUT_SYMP_3"/>
    <property type="match status" value="1"/>
</dbReference>
<sequence length="147" mass="15672">MSEVGFSEFKPLLDQSVGYGVVVGVGFFFAVLMLLLTTLQKKFSNFSPSSSEEFTSASRSVKHGLVCCGIVSAWTWSATLLQSSTGAYTIGVAAPWWYAVGGTVVMASFAMVAAKVKMNANGAHTFLEIAKIRFGTVIHSFSPSTHS</sequence>
<organism evidence="7 8">
    <name type="scientific">Sparassis crispa</name>
    <dbReference type="NCBI Taxonomy" id="139825"/>
    <lineage>
        <taxon>Eukaryota</taxon>
        <taxon>Fungi</taxon>
        <taxon>Dikarya</taxon>
        <taxon>Basidiomycota</taxon>
        <taxon>Agaricomycotina</taxon>
        <taxon>Agaricomycetes</taxon>
        <taxon>Polyporales</taxon>
        <taxon>Sparassidaceae</taxon>
        <taxon>Sparassis</taxon>
    </lineage>
</organism>
<dbReference type="GO" id="GO:0005886">
    <property type="term" value="C:plasma membrane"/>
    <property type="evidence" value="ECO:0007669"/>
    <property type="project" value="TreeGrafter"/>
</dbReference>
<dbReference type="OrthoDB" id="6132759at2759"/>
<accession>A0A401G9W2</accession>
<evidence type="ECO:0000313" key="8">
    <source>
        <dbReference type="Proteomes" id="UP000287166"/>
    </source>
</evidence>
<dbReference type="RefSeq" id="XP_027609877.1">
    <property type="nucleotide sequence ID" value="XM_027754076.1"/>
</dbReference>
<protein>
    <recommendedName>
        <fullName evidence="9">Urea active transporter</fullName>
    </recommendedName>
</protein>
<comment type="caution">
    <text evidence="7">The sequence shown here is derived from an EMBL/GenBank/DDBJ whole genome shotgun (WGS) entry which is preliminary data.</text>
</comment>
<feature type="transmembrane region" description="Helical" evidence="6">
    <location>
        <begin position="60"/>
        <end position="76"/>
    </location>
</feature>
<keyword evidence="3 6" id="KW-0812">Transmembrane</keyword>
<evidence type="ECO:0000256" key="6">
    <source>
        <dbReference type="SAM" id="Phobius"/>
    </source>
</evidence>
<evidence type="ECO:0000256" key="4">
    <source>
        <dbReference type="ARBA" id="ARBA00022989"/>
    </source>
</evidence>
<comment type="subcellular location">
    <subcellularLocation>
        <location evidence="1">Membrane</location>
        <topology evidence="1">Multi-pass membrane protein</topology>
    </subcellularLocation>
</comment>
<keyword evidence="4 6" id="KW-1133">Transmembrane helix</keyword>
<dbReference type="Gene3D" id="1.20.1730.10">
    <property type="entry name" value="Sodium/glucose cotransporter"/>
    <property type="match status" value="1"/>
</dbReference>
<dbReference type="AlphaFoldDB" id="A0A401G9W2"/>
<evidence type="ECO:0000256" key="2">
    <source>
        <dbReference type="ARBA" id="ARBA00006434"/>
    </source>
</evidence>
<dbReference type="InterPro" id="IPR031155">
    <property type="entry name" value="DUR"/>
</dbReference>
<dbReference type="PANTHER" id="PTHR46154">
    <property type="match status" value="1"/>
</dbReference>
<evidence type="ECO:0000256" key="3">
    <source>
        <dbReference type="ARBA" id="ARBA00022692"/>
    </source>
</evidence>
<reference evidence="7 8" key="1">
    <citation type="journal article" date="2018" name="Sci. Rep.">
        <title>Genome sequence of the cauliflower mushroom Sparassis crispa (Hanabiratake) and its association with beneficial usage.</title>
        <authorList>
            <person name="Kiyama R."/>
            <person name="Furutani Y."/>
            <person name="Kawaguchi K."/>
            <person name="Nakanishi T."/>
        </authorList>
    </citation>
    <scope>NUCLEOTIDE SEQUENCE [LARGE SCALE GENOMIC DNA]</scope>
</reference>
<feature type="transmembrane region" description="Helical" evidence="6">
    <location>
        <begin position="17"/>
        <end position="39"/>
    </location>
</feature>
<keyword evidence="5 6" id="KW-0472">Membrane</keyword>
<feature type="transmembrane region" description="Helical" evidence="6">
    <location>
        <begin position="96"/>
        <end position="114"/>
    </location>
</feature>
<dbReference type="GeneID" id="38775881"/>
<dbReference type="PANTHER" id="PTHR46154:SF2">
    <property type="entry name" value="SOLUTE SYMPORTER FAMILY TRANSPORTER (AFU_ORTHOLOGUE AFUA_6G03200)"/>
    <property type="match status" value="1"/>
</dbReference>
<comment type="similarity">
    <text evidence="2">Belongs to the sodium:solute symporter (SSF) (TC 2.A.21) family.</text>
</comment>
<evidence type="ECO:0000256" key="1">
    <source>
        <dbReference type="ARBA" id="ARBA00004141"/>
    </source>
</evidence>
<dbReference type="InterPro" id="IPR038377">
    <property type="entry name" value="Na/Glc_symporter_sf"/>
</dbReference>
<proteinExistence type="inferred from homology"/>
<gene>
    <name evidence="7" type="ORF">SCP_0201610</name>
</gene>
<dbReference type="GO" id="GO:0015204">
    <property type="term" value="F:urea transmembrane transporter activity"/>
    <property type="evidence" value="ECO:0007669"/>
    <property type="project" value="InterPro"/>
</dbReference>
<dbReference type="InParanoid" id="A0A401G9W2"/>
<dbReference type="InterPro" id="IPR001734">
    <property type="entry name" value="Na/solute_symporter"/>
</dbReference>
<evidence type="ECO:0008006" key="9">
    <source>
        <dbReference type="Google" id="ProtNLM"/>
    </source>
</evidence>
<dbReference type="STRING" id="139825.A0A401G9W2"/>
<dbReference type="EMBL" id="BFAD01000002">
    <property type="protein sequence ID" value="GBE78964.1"/>
    <property type="molecule type" value="Genomic_DNA"/>
</dbReference>
<evidence type="ECO:0000256" key="5">
    <source>
        <dbReference type="ARBA" id="ARBA00023136"/>
    </source>
</evidence>
<evidence type="ECO:0000313" key="7">
    <source>
        <dbReference type="EMBL" id="GBE78964.1"/>
    </source>
</evidence>